<dbReference type="Pfam" id="PF02698">
    <property type="entry name" value="DUF218"/>
    <property type="match status" value="1"/>
</dbReference>
<dbReference type="InterPro" id="IPR051599">
    <property type="entry name" value="Cell_Envelope_Assoc"/>
</dbReference>
<organism evidence="3 4">
    <name type="scientific">Candidatus Campbellbacteria bacterium RIFOXYC2_FULL_35_25</name>
    <dbReference type="NCBI Taxonomy" id="1797582"/>
    <lineage>
        <taxon>Bacteria</taxon>
        <taxon>Candidatus Campbelliibacteriota</taxon>
    </lineage>
</organism>
<name>A0A1F5EJ90_9BACT</name>
<evidence type="ECO:0000313" key="4">
    <source>
        <dbReference type="Proteomes" id="UP000179003"/>
    </source>
</evidence>
<proteinExistence type="predicted"/>
<accession>A0A1F5EJ90</accession>
<dbReference type="GO" id="GO:0005886">
    <property type="term" value="C:plasma membrane"/>
    <property type="evidence" value="ECO:0007669"/>
    <property type="project" value="TreeGrafter"/>
</dbReference>
<dbReference type="EMBL" id="MFAE01000005">
    <property type="protein sequence ID" value="OGD67400.1"/>
    <property type="molecule type" value="Genomic_DNA"/>
</dbReference>
<dbReference type="AlphaFoldDB" id="A0A1F5EJ90"/>
<reference evidence="3 4" key="1">
    <citation type="journal article" date="2016" name="Nat. Commun.">
        <title>Thousands of microbial genomes shed light on interconnected biogeochemical processes in an aquifer system.</title>
        <authorList>
            <person name="Anantharaman K."/>
            <person name="Brown C.T."/>
            <person name="Hug L.A."/>
            <person name="Sharon I."/>
            <person name="Castelle C.J."/>
            <person name="Probst A.J."/>
            <person name="Thomas B.C."/>
            <person name="Singh A."/>
            <person name="Wilkins M.J."/>
            <person name="Karaoz U."/>
            <person name="Brodie E.L."/>
            <person name="Williams K.H."/>
            <person name="Hubbard S.S."/>
            <person name="Banfield J.F."/>
        </authorList>
    </citation>
    <scope>NUCLEOTIDE SEQUENCE [LARGE SCALE GENOMIC DNA]</scope>
</reference>
<feature type="transmembrane region" description="Helical" evidence="1">
    <location>
        <begin position="52"/>
        <end position="70"/>
    </location>
</feature>
<dbReference type="Proteomes" id="UP000179003">
    <property type="component" value="Unassembled WGS sequence"/>
</dbReference>
<protein>
    <recommendedName>
        <fullName evidence="2">DUF218 domain-containing protein</fullName>
    </recommendedName>
</protein>
<dbReference type="STRING" id="1797582.A2442_02745"/>
<dbReference type="InterPro" id="IPR003848">
    <property type="entry name" value="DUF218"/>
</dbReference>
<feature type="transmembrane region" description="Helical" evidence="1">
    <location>
        <begin position="12"/>
        <end position="32"/>
    </location>
</feature>
<feature type="domain" description="DUF218" evidence="2">
    <location>
        <begin position="52"/>
        <end position="169"/>
    </location>
</feature>
<gene>
    <name evidence="3" type="ORF">A2442_02745</name>
</gene>
<dbReference type="CDD" id="cd06259">
    <property type="entry name" value="YdcF-like"/>
    <property type="match status" value="1"/>
</dbReference>
<keyword evidence="1" id="KW-0472">Membrane</keyword>
<dbReference type="PANTHER" id="PTHR30336">
    <property type="entry name" value="INNER MEMBRANE PROTEIN, PROBABLE PERMEASE"/>
    <property type="match status" value="1"/>
</dbReference>
<keyword evidence="1" id="KW-0812">Transmembrane</keyword>
<comment type="caution">
    <text evidence="3">The sequence shown here is derived from an EMBL/GenBank/DDBJ whole genome shotgun (WGS) entry which is preliminary data.</text>
</comment>
<keyword evidence="1" id="KW-1133">Transmembrane helix</keyword>
<evidence type="ECO:0000256" key="1">
    <source>
        <dbReference type="SAM" id="Phobius"/>
    </source>
</evidence>
<evidence type="ECO:0000313" key="3">
    <source>
        <dbReference type="EMBL" id="OGD67400.1"/>
    </source>
</evidence>
<sequence>MMKRFFYILYKGIAWGLVFLIIFIIITNITIYSETKPYIYDDVIKSPNAEVVLIPGAAILESGALSSIFIDRVDFAIKLYEAKKVKKILVSGDNSTESHNEVNPVRLYLLKKGIPDQDIFLDHAGFDTYSSMYRAQSIFGVTSVIITTQSFHLPRSVFIAREEGMEAYGVNADVGHILLRNYLREILANEKAFFDLLIHRKPKYLGEKIPITGDGRNYP</sequence>
<dbReference type="PANTHER" id="PTHR30336:SF6">
    <property type="entry name" value="INTEGRAL MEMBRANE PROTEIN"/>
    <property type="match status" value="1"/>
</dbReference>
<evidence type="ECO:0000259" key="2">
    <source>
        <dbReference type="Pfam" id="PF02698"/>
    </source>
</evidence>